<dbReference type="Gene3D" id="3.40.50.300">
    <property type="entry name" value="P-loop containing nucleotide triphosphate hydrolases"/>
    <property type="match status" value="1"/>
</dbReference>
<reference evidence="7 8" key="1">
    <citation type="submission" date="2024-07" db="EMBL/GenBank/DDBJ databases">
        <title>Chromosome-level genome assembly of the water stick insect Ranatra chinensis (Heteroptera: Nepidae).</title>
        <authorList>
            <person name="Liu X."/>
        </authorList>
    </citation>
    <scope>NUCLEOTIDE SEQUENCE [LARGE SCALE GENOMIC DNA]</scope>
    <source>
        <strain evidence="7">Cailab_2021Rc</strain>
        <tissue evidence="7">Muscle</tissue>
    </source>
</reference>
<feature type="binding site" evidence="3">
    <location>
        <begin position="311"/>
        <end position="314"/>
    </location>
    <ligand>
        <name>GTP</name>
        <dbReference type="ChEBI" id="CHEBI:37565"/>
    </ligand>
</feature>
<dbReference type="Gene3D" id="3.30.420.10">
    <property type="entry name" value="Ribonuclease H-like superfamily/Ribonuclease H"/>
    <property type="match status" value="1"/>
</dbReference>
<dbReference type="PANTHER" id="PTHR46090">
    <property type="entry name" value="ADP-RIBOSYLATION FACTOR-LIKE PROTEIN 13B"/>
    <property type="match status" value="1"/>
</dbReference>
<protein>
    <recommendedName>
        <fullName evidence="6">Integrase catalytic domain-containing protein</fullName>
    </recommendedName>
</protein>
<dbReference type="InterPro" id="IPR036397">
    <property type="entry name" value="RNaseH_sf"/>
</dbReference>
<dbReference type="InterPro" id="IPR001584">
    <property type="entry name" value="Integrase_cat-core"/>
</dbReference>
<feature type="binding site" evidence="3">
    <location>
        <position position="255"/>
    </location>
    <ligand>
        <name>GTP</name>
        <dbReference type="ChEBI" id="CHEBI:37565"/>
    </ligand>
</feature>
<dbReference type="Pfam" id="PF00665">
    <property type="entry name" value="rve"/>
    <property type="match status" value="1"/>
</dbReference>
<dbReference type="SMART" id="SM00177">
    <property type="entry name" value="ARF"/>
    <property type="match status" value="1"/>
</dbReference>
<keyword evidence="2 3" id="KW-0342">GTP-binding</keyword>
<evidence type="ECO:0000259" key="6">
    <source>
        <dbReference type="PROSITE" id="PS50994"/>
    </source>
</evidence>
<dbReference type="PROSITE" id="PS51417">
    <property type="entry name" value="ARF"/>
    <property type="match status" value="1"/>
</dbReference>
<keyword evidence="1 3" id="KW-0547">Nucleotide-binding</keyword>
<dbReference type="InterPro" id="IPR006689">
    <property type="entry name" value="Small_GTPase_ARF/SAR"/>
</dbReference>
<feature type="domain" description="Integrase catalytic" evidence="6">
    <location>
        <begin position="16"/>
        <end position="190"/>
    </location>
</feature>
<dbReference type="InterPro" id="IPR051995">
    <property type="entry name" value="Ciliary_GTPase"/>
</dbReference>
<feature type="region of interest" description="Disordered" evidence="5">
    <location>
        <begin position="474"/>
        <end position="495"/>
    </location>
</feature>
<dbReference type="InterPro" id="IPR027417">
    <property type="entry name" value="P-loop_NTPase"/>
</dbReference>
<dbReference type="PROSITE" id="PS50994">
    <property type="entry name" value="INTEGRASE"/>
    <property type="match status" value="1"/>
</dbReference>
<keyword evidence="8" id="KW-1185">Reference proteome</keyword>
<name>A0ABD0Y798_9HEMI</name>
<dbReference type="EMBL" id="JBFDAA010000123">
    <property type="protein sequence ID" value="KAL1109903.1"/>
    <property type="molecule type" value="Genomic_DNA"/>
</dbReference>
<keyword evidence="4" id="KW-0460">Magnesium</keyword>
<sequence>MDSRLHTLPEIKSRKAHGSPDWSVSSCGLEQVDLDIIGPLPPSRGKAYCLTMIDRCTRWPEAVPIRETSAETIARAFYERWISRFGASLKITKDQGRQFESQLFTRLTTMLGIQRLRTSAYPPQANVVKRWHCSLKAALTARLDTANWVRHLPTILLGLRVVMRVDKTSTAELVYGRTLRLPEHVSVLGLKSCTVITRCHSRLRTASKHWNMFYHNKKQETTEIDSTEDVVPTVGFARVKLVHRGFKVIIYDVGGGPQIRGIWSKYFNDVHGVIFVVDASDNSRIGECKTELENMLCHEKLAGKPVLLLANKQDVVGAMDEIDIVESLCLEQLVNEQKCPTKVEICSTLLPNMKARQQKGHNIDPGLLSGYRWLLSQIISNYGKLNARVERDVKMEQERVAMERENWKRRKERDENLVESGGVQEATLNESECFRPINEIIKSFDNNISTPHKTELKNGSCGEITVDSNQNEALPSACGPNDRGNGTEGGSNITSDIRDQLENKGKLQSRKLSVVGVRNNKVRPNPGVVEGELPPLIVAAARRDGVVVSPPLRWRQLPPIKRPPPLGLRPVTSRSLGNEGEAWGLRDDLEVVLPPSNRTCLPKSDNDDVVIG</sequence>
<evidence type="ECO:0000313" key="7">
    <source>
        <dbReference type="EMBL" id="KAL1109903.1"/>
    </source>
</evidence>
<dbReference type="SMART" id="SM00178">
    <property type="entry name" value="SAR"/>
    <property type="match status" value="1"/>
</dbReference>
<evidence type="ECO:0000256" key="1">
    <source>
        <dbReference type="ARBA" id="ARBA00022741"/>
    </source>
</evidence>
<dbReference type="SUPFAM" id="SSF52540">
    <property type="entry name" value="P-loop containing nucleoside triphosphate hydrolases"/>
    <property type="match status" value="1"/>
</dbReference>
<evidence type="ECO:0000256" key="2">
    <source>
        <dbReference type="ARBA" id="ARBA00023134"/>
    </source>
</evidence>
<organism evidence="7 8">
    <name type="scientific">Ranatra chinensis</name>
    <dbReference type="NCBI Taxonomy" id="642074"/>
    <lineage>
        <taxon>Eukaryota</taxon>
        <taxon>Metazoa</taxon>
        <taxon>Ecdysozoa</taxon>
        <taxon>Arthropoda</taxon>
        <taxon>Hexapoda</taxon>
        <taxon>Insecta</taxon>
        <taxon>Pterygota</taxon>
        <taxon>Neoptera</taxon>
        <taxon>Paraneoptera</taxon>
        <taxon>Hemiptera</taxon>
        <taxon>Heteroptera</taxon>
        <taxon>Panheteroptera</taxon>
        <taxon>Nepomorpha</taxon>
        <taxon>Nepidae</taxon>
        <taxon>Ranatrinae</taxon>
        <taxon>Ranatra</taxon>
    </lineage>
</organism>
<evidence type="ECO:0000313" key="8">
    <source>
        <dbReference type="Proteomes" id="UP001558652"/>
    </source>
</evidence>
<evidence type="ECO:0000256" key="3">
    <source>
        <dbReference type="PIRSR" id="PIRSR606689-1"/>
    </source>
</evidence>
<dbReference type="PANTHER" id="PTHR46090:SF2">
    <property type="entry name" value="ADP-RIBOSYLATION FACTOR-LIKE PROTEIN 13B"/>
    <property type="match status" value="1"/>
</dbReference>
<dbReference type="InterPro" id="IPR012337">
    <property type="entry name" value="RNaseH-like_sf"/>
</dbReference>
<gene>
    <name evidence="7" type="ORF">AAG570_014137</name>
</gene>
<evidence type="ECO:0000256" key="4">
    <source>
        <dbReference type="PIRSR" id="PIRSR606689-2"/>
    </source>
</evidence>
<feature type="binding site" evidence="4">
    <location>
        <position position="233"/>
    </location>
    <ligand>
        <name>Mg(2+)</name>
        <dbReference type="ChEBI" id="CHEBI:18420"/>
    </ligand>
</feature>
<comment type="caution">
    <text evidence="7">The sequence shown here is derived from an EMBL/GenBank/DDBJ whole genome shotgun (WGS) entry which is preliminary data.</text>
</comment>
<accession>A0ABD0Y798</accession>
<dbReference type="PRINTS" id="PR00328">
    <property type="entry name" value="SAR1GTPBP"/>
</dbReference>
<dbReference type="Pfam" id="PF00025">
    <property type="entry name" value="Arf"/>
    <property type="match status" value="1"/>
</dbReference>
<dbReference type="AlphaFoldDB" id="A0ABD0Y798"/>
<feature type="compositionally biased region" description="Basic and acidic residues" evidence="5">
    <location>
        <begin position="1"/>
        <end position="13"/>
    </location>
</feature>
<feature type="region of interest" description="Disordered" evidence="5">
    <location>
        <begin position="1"/>
        <end position="20"/>
    </location>
</feature>
<dbReference type="Proteomes" id="UP001558652">
    <property type="component" value="Unassembled WGS sequence"/>
</dbReference>
<dbReference type="GO" id="GO:0005525">
    <property type="term" value="F:GTP binding"/>
    <property type="evidence" value="ECO:0007669"/>
    <property type="project" value="UniProtKB-KW"/>
</dbReference>
<proteinExistence type="predicted"/>
<keyword evidence="4" id="KW-0479">Metal-binding</keyword>
<evidence type="ECO:0000256" key="5">
    <source>
        <dbReference type="SAM" id="MobiDB-lite"/>
    </source>
</evidence>
<dbReference type="SUPFAM" id="SSF53098">
    <property type="entry name" value="Ribonuclease H-like"/>
    <property type="match status" value="1"/>
</dbReference>